<evidence type="ECO:0000256" key="5">
    <source>
        <dbReference type="PIRSR" id="PIRSR000097-3"/>
    </source>
</evidence>
<dbReference type="Pfam" id="PF00248">
    <property type="entry name" value="Aldo_ket_red"/>
    <property type="match status" value="1"/>
</dbReference>
<dbReference type="PRINTS" id="PR00069">
    <property type="entry name" value="ALDKETRDTASE"/>
</dbReference>
<dbReference type="AlphaFoldDB" id="A0A068RJ47"/>
<proteinExistence type="inferred from homology"/>
<feature type="site" description="Lowers pKa of active site Tyr" evidence="5">
    <location>
        <position position="80"/>
    </location>
</feature>
<evidence type="ECO:0000256" key="4">
    <source>
        <dbReference type="PIRSR" id="PIRSR000097-2"/>
    </source>
</evidence>
<keyword evidence="2" id="KW-0560">Oxidoreductase</keyword>
<protein>
    <submittedName>
        <fullName evidence="7">D-xylose reductase</fullName>
    </submittedName>
</protein>
<dbReference type="InterPro" id="IPR018170">
    <property type="entry name" value="Aldo/ket_reductase_CS"/>
</dbReference>
<dbReference type="PIRSF" id="PIRSF000097">
    <property type="entry name" value="AKR"/>
    <property type="match status" value="1"/>
</dbReference>
<dbReference type="InterPro" id="IPR023210">
    <property type="entry name" value="NADP_OxRdtase_dom"/>
</dbReference>
<dbReference type="GO" id="GO:0016491">
    <property type="term" value="F:oxidoreductase activity"/>
    <property type="evidence" value="ECO:0007669"/>
    <property type="project" value="UniProtKB-KW"/>
</dbReference>
<gene>
    <name evidence="7" type="ORF">LCOR_00744.1</name>
</gene>
<dbReference type="PANTHER" id="PTHR11732">
    <property type="entry name" value="ALDO/KETO REDUCTASE"/>
    <property type="match status" value="1"/>
</dbReference>
<dbReference type="SUPFAM" id="SSF51430">
    <property type="entry name" value="NAD(P)-linked oxidoreductase"/>
    <property type="match status" value="1"/>
</dbReference>
<dbReference type="PROSITE" id="PS00062">
    <property type="entry name" value="ALDOKETO_REDUCTASE_2"/>
    <property type="match status" value="1"/>
</dbReference>
<keyword evidence="8" id="KW-1185">Reference proteome</keyword>
<evidence type="ECO:0000259" key="6">
    <source>
        <dbReference type="Pfam" id="PF00248"/>
    </source>
</evidence>
<comment type="similarity">
    <text evidence="1">Belongs to the aldo/keto reductase family.</text>
</comment>
<dbReference type="EMBL" id="CBTN010000002">
    <property type="protein sequence ID" value="CDH48981.1"/>
    <property type="molecule type" value="Genomic_DNA"/>
</dbReference>
<dbReference type="VEuPathDB" id="FungiDB:LCOR_00744.1"/>
<dbReference type="PROSITE" id="PS00063">
    <property type="entry name" value="ALDOKETO_REDUCTASE_3"/>
    <property type="match status" value="1"/>
</dbReference>
<name>A0A068RJ47_9FUNG</name>
<evidence type="ECO:0000256" key="3">
    <source>
        <dbReference type="PIRSR" id="PIRSR000097-1"/>
    </source>
</evidence>
<comment type="caution">
    <text evidence="7">The sequence shown here is derived from an EMBL/GenBank/DDBJ whole genome shotgun (WGS) entry which is preliminary data.</text>
</comment>
<evidence type="ECO:0000256" key="1">
    <source>
        <dbReference type="ARBA" id="ARBA00007905"/>
    </source>
</evidence>
<dbReference type="InterPro" id="IPR036812">
    <property type="entry name" value="NAD(P)_OxRdtase_dom_sf"/>
</dbReference>
<feature type="binding site" evidence="4">
    <location>
        <position position="113"/>
    </location>
    <ligand>
        <name>substrate</name>
    </ligand>
</feature>
<dbReference type="OrthoDB" id="416253at2759"/>
<organism evidence="7 8">
    <name type="scientific">Lichtheimia corymbifera JMRC:FSU:9682</name>
    <dbReference type="NCBI Taxonomy" id="1263082"/>
    <lineage>
        <taxon>Eukaryota</taxon>
        <taxon>Fungi</taxon>
        <taxon>Fungi incertae sedis</taxon>
        <taxon>Mucoromycota</taxon>
        <taxon>Mucoromycotina</taxon>
        <taxon>Mucoromycetes</taxon>
        <taxon>Mucorales</taxon>
        <taxon>Lichtheimiaceae</taxon>
        <taxon>Lichtheimia</taxon>
    </lineage>
</organism>
<evidence type="ECO:0000256" key="2">
    <source>
        <dbReference type="ARBA" id="ARBA00023002"/>
    </source>
</evidence>
<accession>A0A068RJ47</accession>
<dbReference type="STRING" id="1263082.A0A068RJ47"/>
<reference evidence="7" key="1">
    <citation type="submission" date="2013-08" db="EMBL/GenBank/DDBJ databases">
        <title>Gene expansion shapes genome architecture in the human pathogen Lichtheimia corymbifera: an evolutionary genomics analysis in the ancient terrestrial Mucorales (Mucoromycotina).</title>
        <authorList>
            <person name="Schwartze V.U."/>
            <person name="Winter S."/>
            <person name="Shelest E."/>
            <person name="Marcet-Houben M."/>
            <person name="Horn F."/>
            <person name="Wehner S."/>
            <person name="Hoffmann K."/>
            <person name="Riege K."/>
            <person name="Sammeth M."/>
            <person name="Nowrousian M."/>
            <person name="Valiante V."/>
            <person name="Linde J."/>
            <person name="Jacobsen I.D."/>
            <person name="Marz M."/>
            <person name="Brakhage A.A."/>
            <person name="Gabaldon T."/>
            <person name="Bocker S."/>
            <person name="Voigt K."/>
        </authorList>
    </citation>
    <scope>NUCLEOTIDE SEQUENCE [LARGE SCALE GENOMIC DNA]</scope>
    <source>
        <strain evidence="7">FSU 9682</strain>
    </source>
</reference>
<dbReference type="FunFam" id="3.20.20.100:FF:000007">
    <property type="entry name" value="NAD(P)H-dependent D-xylose reductase xyl1"/>
    <property type="match status" value="1"/>
</dbReference>
<evidence type="ECO:0000313" key="7">
    <source>
        <dbReference type="EMBL" id="CDH48981.1"/>
    </source>
</evidence>
<evidence type="ECO:0000313" key="8">
    <source>
        <dbReference type="Proteomes" id="UP000027586"/>
    </source>
</evidence>
<dbReference type="Gene3D" id="3.20.20.100">
    <property type="entry name" value="NADP-dependent oxidoreductase domain"/>
    <property type="match status" value="1"/>
</dbReference>
<dbReference type="Proteomes" id="UP000027586">
    <property type="component" value="Unassembled WGS sequence"/>
</dbReference>
<sequence length="322" mass="37235">MSQQHLILNRTGDKMPIVGFGTWKVENDQAHDVVYNAIKVGYRLIDDACDYGNEQAVGKGIARAIKEGIVKREDLFVVTKLWNTYHGKDHVQEAFNRQLKDLGLDYIDLYLIHFPVPLKYVPLDKAYPPGWYQSEQATKVEYERSPIHECWREMEKLVDSGKVRNIGVSNFNVQSMLDLFTYCKYKPATLQIELHPYLPQKRLVEWVTSHDVHITAYSSFGPVSYEDLTDDGRKAKPLLQHDTVKSIANKKGKDPGQILLRWAVQRRIAVIPKSNHVERMKTNHDLFSWELTDEENKELDKLSQGLRFNNPDSYGFDLPLFA</sequence>
<dbReference type="InterPro" id="IPR020471">
    <property type="entry name" value="AKR"/>
</dbReference>
<feature type="active site" description="Proton donor" evidence="3">
    <location>
        <position position="51"/>
    </location>
</feature>
<feature type="domain" description="NADP-dependent oxidoreductase" evidence="6">
    <location>
        <begin position="19"/>
        <end position="303"/>
    </location>
</feature>